<name>A0A397S8H9_9GLOM</name>
<comment type="caution">
    <text evidence="1">The sequence shown here is derived from an EMBL/GenBank/DDBJ whole genome shotgun (WGS) entry which is preliminary data.</text>
</comment>
<dbReference type="Proteomes" id="UP000265703">
    <property type="component" value="Unassembled WGS sequence"/>
</dbReference>
<keyword evidence="2" id="KW-1185">Reference proteome</keyword>
<accession>A0A397S8H9</accession>
<dbReference type="OrthoDB" id="2405731at2759"/>
<sequence length="63" mass="6923">MSKLFSDDNVSRLTGKFILDEEPPHGILQVTANAGDIIEITKDNFSASSISVLLHDLLLIKLK</sequence>
<reference evidence="1 2" key="1">
    <citation type="submission" date="2018-06" db="EMBL/GenBank/DDBJ databases">
        <title>Comparative genomics reveals the genomic features of Rhizophagus irregularis, R. cerebriforme, R. diaphanum and Gigaspora rosea, and their symbiotic lifestyle signature.</title>
        <authorList>
            <person name="Morin E."/>
            <person name="San Clemente H."/>
            <person name="Chen E.C.H."/>
            <person name="De La Providencia I."/>
            <person name="Hainaut M."/>
            <person name="Kuo A."/>
            <person name="Kohler A."/>
            <person name="Murat C."/>
            <person name="Tang N."/>
            <person name="Roy S."/>
            <person name="Loubradou J."/>
            <person name="Henrissat B."/>
            <person name="Grigoriev I.V."/>
            <person name="Corradi N."/>
            <person name="Roux C."/>
            <person name="Martin F.M."/>
        </authorList>
    </citation>
    <scope>NUCLEOTIDE SEQUENCE [LARGE SCALE GENOMIC DNA]</scope>
    <source>
        <strain evidence="1 2">DAOM 227022</strain>
    </source>
</reference>
<evidence type="ECO:0000313" key="2">
    <source>
        <dbReference type="Proteomes" id="UP000265703"/>
    </source>
</evidence>
<gene>
    <name evidence="1" type="ORF">C1645_841695</name>
</gene>
<proteinExistence type="predicted"/>
<evidence type="ECO:0000313" key="1">
    <source>
        <dbReference type="EMBL" id="RIA79041.1"/>
    </source>
</evidence>
<organism evidence="1 2">
    <name type="scientific">Glomus cerebriforme</name>
    <dbReference type="NCBI Taxonomy" id="658196"/>
    <lineage>
        <taxon>Eukaryota</taxon>
        <taxon>Fungi</taxon>
        <taxon>Fungi incertae sedis</taxon>
        <taxon>Mucoromycota</taxon>
        <taxon>Glomeromycotina</taxon>
        <taxon>Glomeromycetes</taxon>
        <taxon>Glomerales</taxon>
        <taxon>Glomeraceae</taxon>
        <taxon>Glomus</taxon>
    </lineage>
</organism>
<dbReference type="EMBL" id="QKYT01001636">
    <property type="protein sequence ID" value="RIA79041.1"/>
    <property type="molecule type" value="Genomic_DNA"/>
</dbReference>
<protein>
    <submittedName>
        <fullName evidence="1">Uncharacterized protein</fullName>
    </submittedName>
</protein>
<dbReference type="AlphaFoldDB" id="A0A397S8H9"/>